<organism evidence="1 2">
    <name type="scientific">Methylocystis heyeri</name>
    <dbReference type="NCBI Taxonomy" id="391905"/>
    <lineage>
        <taxon>Bacteria</taxon>
        <taxon>Pseudomonadati</taxon>
        <taxon>Pseudomonadota</taxon>
        <taxon>Alphaproteobacteria</taxon>
        <taxon>Hyphomicrobiales</taxon>
        <taxon>Methylocystaceae</taxon>
        <taxon>Methylocystis</taxon>
    </lineage>
</organism>
<evidence type="ECO:0000313" key="1">
    <source>
        <dbReference type="EMBL" id="QGM47622.1"/>
    </source>
</evidence>
<dbReference type="Proteomes" id="UP000309061">
    <property type="component" value="Chromosome"/>
</dbReference>
<gene>
    <name evidence="1" type="ORF">H2LOC_019145</name>
</gene>
<proteinExistence type="predicted"/>
<keyword evidence="2" id="KW-1185">Reference proteome</keyword>
<reference evidence="1 2" key="1">
    <citation type="submission" date="2019-11" db="EMBL/GenBank/DDBJ databases">
        <title>The genome sequence of Methylocystis heyeri.</title>
        <authorList>
            <person name="Oshkin I.Y."/>
            <person name="Miroshnikov K."/>
            <person name="Dedysh S.N."/>
        </authorList>
    </citation>
    <scope>NUCLEOTIDE SEQUENCE [LARGE SCALE GENOMIC DNA]</scope>
    <source>
        <strain evidence="1 2">H2</strain>
    </source>
</reference>
<dbReference type="KEGG" id="mhey:H2LOC_019145"/>
<dbReference type="OrthoDB" id="9807766at2"/>
<accession>A0A6B8KIX3</accession>
<dbReference type="AlphaFoldDB" id="A0A6B8KIX3"/>
<sequence length="115" mass="12456">MTALPSPSLAPETDLVSIRRVYARQLLARAGIAGDEALTKAFAAVAREAFLGPPPWELVPAYFIRHGLITDDPALLYFTTTARNGRSSRRTWFTSISAQAARRAPGSKICRRAGG</sequence>
<evidence type="ECO:0000313" key="2">
    <source>
        <dbReference type="Proteomes" id="UP000309061"/>
    </source>
</evidence>
<protein>
    <submittedName>
        <fullName evidence="1">Uncharacterized protein</fullName>
    </submittedName>
</protein>
<name>A0A6B8KIX3_9HYPH</name>
<dbReference type="RefSeq" id="WP_136497146.1">
    <property type="nucleotide sequence ID" value="NZ_CP046052.1"/>
</dbReference>
<dbReference type="EMBL" id="CP046052">
    <property type="protein sequence ID" value="QGM47622.1"/>
    <property type="molecule type" value="Genomic_DNA"/>
</dbReference>